<sequence>MSNPEASIDPLLRKLAPTPSSSSTTYHPSSPIIPGSSACFSRSSFAYERTSPYLDSQHLHGENGANIENLYYDTNVNNPKRSRACEACRGLKVRCEFGPNSLDETCKRCAKANRICVVTAPSRKRRKKTDSRVAELEKKIDALTASLAAQRSGSISITPKSDSKDINEPQPNPNQLRNDSFAQSTNENYISSLKSCYDNHDGEWPSYTKAELDSRSSSTIPSKPTIIDQNVKQSEIRQIKLPSSNSSTFSKSNSEPIRGWLDSTTRLAPIDEYVDVIDRGLLTFEMSSKIFNEFFRDMIPSIPILVFPPGTTSASVRKSTPILFLAILTAGSSISSLHLRRALLEELMKVFSERVLINKYKTIELIQALQVASLWFLPAERIEDVKFYQLRHTAAIIAIEIGMGRKNRSPIIRATRRKRNKSFFHNRFLDTDLIDSESIEPRRTWLSCYLLCYNASLMLRRPNLIHWSSFTADCVEILENSEYASPSDKLLCQWVKIYHISEEASAQFCMNDLGATVSFTDSQVQHTLRGFERDLEKWRACQKHDKINPSLKITEHAINLYIHEVVTQVGHQLEELKPPFNEDTMSAFIEENDSSPISSARVPALSTCLASIDGILGIFLDLDVESIRLFPSNNYGWVVYATVVLMKLYFTAANPNSELGEIINKDSMRVEYYLDRLIDKLSTISGEECCKISELALDMMIMMRNWFHRQNHRHRKPSHQPANSDNQFNEWSNDKETHTIPLSNKKRANYSSGNTMLQLLSEVATGNTVSQPVSSVTNSYPSSTDECRQTSQPTYPSFSTSQYVVHQSYGQGNVNGNIDPSLKMDMEYSNLNGSQGTAFSFSDIGSFISDDTLFGGLINSVFPPNMVFEGM</sequence>
<comment type="subcellular location">
    <subcellularLocation>
        <location evidence="1">Nucleus</location>
    </subcellularLocation>
</comment>
<dbReference type="SMART" id="SM00066">
    <property type="entry name" value="GAL4"/>
    <property type="match status" value="1"/>
</dbReference>
<feature type="region of interest" description="Disordered" evidence="6">
    <location>
        <begin position="1"/>
        <end position="30"/>
    </location>
</feature>
<feature type="domain" description="Zn(2)-C6 fungal-type" evidence="7">
    <location>
        <begin position="84"/>
        <end position="118"/>
    </location>
</feature>
<name>A0A420I7A4_9PEZI</name>
<evidence type="ECO:0000256" key="6">
    <source>
        <dbReference type="SAM" id="MobiDB-lite"/>
    </source>
</evidence>
<dbReference type="PROSITE" id="PS50048">
    <property type="entry name" value="ZN2_CY6_FUNGAL_2"/>
    <property type="match status" value="1"/>
</dbReference>
<feature type="compositionally biased region" description="Polar residues" evidence="6">
    <location>
        <begin position="720"/>
        <end position="731"/>
    </location>
</feature>
<accession>A0A420I7A4</accession>
<keyword evidence="3" id="KW-0238">DNA-binding</keyword>
<dbReference type="STRING" id="212602.A0A420I7A4"/>
<dbReference type="InterPro" id="IPR001138">
    <property type="entry name" value="Zn2Cys6_DnaBD"/>
</dbReference>
<dbReference type="Pfam" id="PF00172">
    <property type="entry name" value="Zn_clus"/>
    <property type="match status" value="1"/>
</dbReference>
<proteinExistence type="predicted"/>
<protein>
    <submittedName>
        <fullName evidence="8">Putative fungal specific transcription protein</fullName>
    </submittedName>
</protein>
<dbReference type="GO" id="GO:0000976">
    <property type="term" value="F:transcription cis-regulatory region binding"/>
    <property type="evidence" value="ECO:0007669"/>
    <property type="project" value="TreeGrafter"/>
</dbReference>
<evidence type="ECO:0000256" key="5">
    <source>
        <dbReference type="ARBA" id="ARBA00023242"/>
    </source>
</evidence>
<dbReference type="SUPFAM" id="SSF57701">
    <property type="entry name" value="Zn2/Cys6 DNA-binding domain"/>
    <property type="match status" value="1"/>
</dbReference>
<organism evidence="8 9">
    <name type="scientific">Erysiphe neolycopersici</name>
    <dbReference type="NCBI Taxonomy" id="212602"/>
    <lineage>
        <taxon>Eukaryota</taxon>
        <taxon>Fungi</taxon>
        <taxon>Dikarya</taxon>
        <taxon>Ascomycota</taxon>
        <taxon>Pezizomycotina</taxon>
        <taxon>Leotiomycetes</taxon>
        <taxon>Erysiphales</taxon>
        <taxon>Erysiphaceae</taxon>
        <taxon>Erysiphe</taxon>
    </lineage>
</organism>
<dbReference type="Proteomes" id="UP000286134">
    <property type="component" value="Unassembled WGS sequence"/>
</dbReference>
<dbReference type="CDD" id="cd00067">
    <property type="entry name" value="GAL4"/>
    <property type="match status" value="1"/>
</dbReference>
<dbReference type="PROSITE" id="PS00463">
    <property type="entry name" value="ZN2_CY6_FUNGAL_1"/>
    <property type="match status" value="1"/>
</dbReference>
<dbReference type="OrthoDB" id="8062037at2759"/>
<dbReference type="PANTHER" id="PTHR31845">
    <property type="entry name" value="FINGER DOMAIN PROTEIN, PUTATIVE-RELATED"/>
    <property type="match status" value="1"/>
</dbReference>
<feature type="region of interest" description="Disordered" evidence="6">
    <location>
        <begin position="151"/>
        <end position="180"/>
    </location>
</feature>
<evidence type="ECO:0000313" key="9">
    <source>
        <dbReference type="Proteomes" id="UP000286134"/>
    </source>
</evidence>
<dbReference type="InterPro" id="IPR036864">
    <property type="entry name" value="Zn2-C6_fun-type_DNA-bd_sf"/>
</dbReference>
<feature type="compositionally biased region" description="Polar residues" evidence="6">
    <location>
        <begin position="151"/>
        <end position="160"/>
    </location>
</feature>
<feature type="region of interest" description="Disordered" evidence="6">
    <location>
        <begin position="712"/>
        <end position="747"/>
    </location>
</feature>
<dbReference type="Gene3D" id="4.10.240.10">
    <property type="entry name" value="Zn(2)-C6 fungal-type DNA-binding domain"/>
    <property type="match status" value="1"/>
</dbReference>
<evidence type="ECO:0000259" key="7">
    <source>
        <dbReference type="PROSITE" id="PS50048"/>
    </source>
</evidence>
<gene>
    <name evidence="8" type="ORF">OnM2_006011</name>
</gene>
<dbReference type="GO" id="GO:0005634">
    <property type="term" value="C:nucleus"/>
    <property type="evidence" value="ECO:0007669"/>
    <property type="project" value="UniProtKB-SubCell"/>
</dbReference>
<evidence type="ECO:0000256" key="4">
    <source>
        <dbReference type="ARBA" id="ARBA00023163"/>
    </source>
</evidence>
<evidence type="ECO:0000313" key="8">
    <source>
        <dbReference type="EMBL" id="RKF65524.1"/>
    </source>
</evidence>
<dbReference type="AlphaFoldDB" id="A0A420I7A4"/>
<keyword evidence="4" id="KW-0804">Transcription</keyword>
<dbReference type="PANTHER" id="PTHR31845:SF39">
    <property type="entry name" value="TRANSCRIPTION FACTOR PBCR-RELATED"/>
    <property type="match status" value="1"/>
</dbReference>
<dbReference type="InterPro" id="IPR051089">
    <property type="entry name" value="prtT"/>
</dbReference>
<evidence type="ECO:0000256" key="3">
    <source>
        <dbReference type="ARBA" id="ARBA00023125"/>
    </source>
</evidence>
<reference evidence="8 9" key="1">
    <citation type="journal article" date="2018" name="BMC Genomics">
        <title>Comparative genome analyses reveal sequence features reflecting distinct modes of host-adaptation between dicot and monocot powdery mildew.</title>
        <authorList>
            <person name="Wu Y."/>
            <person name="Ma X."/>
            <person name="Pan Z."/>
            <person name="Kale S.D."/>
            <person name="Song Y."/>
            <person name="King H."/>
            <person name="Zhang Q."/>
            <person name="Presley C."/>
            <person name="Deng X."/>
            <person name="Wei C.I."/>
            <person name="Xiao S."/>
        </authorList>
    </citation>
    <scope>NUCLEOTIDE SEQUENCE [LARGE SCALE GENOMIC DNA]</scope>
    <source>
        <strain evidence="8">UMSG2</strain>
    </source>
</reference>
<evidence type="ECO:0000256" key="1">
    <source>
        <dbReference type="ARBA" id="ARBA00004123"/>
    </source>
</evidence>
<keyword evidence="9" id="KW-1185">Reference proteome</keyword>
<dbReference type="GO" id="GO:0000981">
    <property type="term" value="F:DNA-binding transcription factor activity, RNA polymerase II-specific"/>
    <property type="evidence" value="ECO:0007669"/>
    <property type="project" value="InterPro"/>
</dbReference>
<dbReference type="GO" id="GO:0008270">
    <property type="term" value="F:zinc ion binding"/>
    <property type="evidence" value="ECO:0007669"/>
    <property type="project" value="InterPro"/>
</dbReference>
<dbReference type="CDD" id="cd12148">
    <property type="entry name" value="fungal_TF_MHR"/>
    <property type="match status" value="1"/>
</dbReference>
<feature type="region of interest" description="Disordered" evidence="6">
    <location>
        <begin position="770"/>
        <end position="795"/>
    </location>
</feature>
<dbReference type="EMBL" id="MCFK01000687">
    <property type="protein sequence ID" value="RKF65524.1"/>
    <property type="molecule type" value="Genomic_DNA"/>
</dbReference>
<keyword evidence="5" id="KW-0539">Nucleus</keyword>
<feature type="compositionally biased region" description="Low complexity" evidence="6">
    <location>
        <begin position="17"/>
        <end position="30"/>
    </location>
</feature>
<comment type="caution">
    <text evidence="8">The sequence shown here is derived from an EMBL/GenBank/DDBJ whole genome shotgun (WGS) entry which is preliminary data.</text>
</comment>
<keyword evidence="2" id="KW-0805">Transcription regulation</keyword>
<evidence type="ECO:0000256" key="2">
    <source>
        <dbReference type="ARBA" id="ARBA00023015"/>
    </source>
</evidence>